<feature type="domain" description="ANTAR" evidence="6">
    <location>
        <begin position="169"/>
        <end position="230"/>
    </location>
</feature>
<organism evidence="7 8">
    <name type="scientific">Actinomycetospora cinnamomea</name>
    <dbReference type="NCBI Taxonomy" id="663609"/>
    <lineage>
        <taxon>Bacteria</taxon>
        <taxon>Bacillati</taxon>
        <taxon>Actinomycetota</taxon>
        <taxon>Actinomycetes</taxon>
        <taxon>Pseudonocardiales</taxon>
        <taxon>Pseudonocardiaceae</taxon>
        <taxon>Actinomycetospora</taxon>
    </lineage>
</organism>
<dbReference type="InterPro" id="IPR003018">
    <property type="entry name" value="GAF"/>
</dbReference>
<keyword evidence="1" id="KW-0808">Transferase</keyword>
<dbReference type="InterPro" id="IPR029016">
    <property type="entry name" value="GAF-like_dom_sf"/>
</dbReference>
<dbReference type="RefSeq" id="WP_116711156.1">
    <property type="nucleotide sequence ID" value="NZ_QEKW01000025.1"/>
</dbReference>
<dbReference type="EMBL" id="QEKW01000025">
    <property type="protein sequence ID" value="PVY97273.1"/>
    <property type="molecule type" value="Genomic_DNA"/>
</dbReference>
<evidence type="ECO:0000256" key="3">
    <source>
        <dbReference type="ARBA" id="ARBA00023015"/>
    </source>
</evidence>
<dbReference type="GO" id="GO:0016301">
    <property type="term" value="F:kinase activity"/>
    <property type="evidence" value="ECO:0007669"/>
    <property type="project" value="UniProtKB-KW"/>
</dbReference>
<proteinExistence type="predicted"/>
<dbReference type="Gene3D" id="3.30.450.40">
    <property type="match status" value="1"/>
</dbReference>
<dbReference type="PROSITE" id="PS50921">
    <property type="entry name" value="ANTAR"/>
    <property type="match status" value="1"/>
</dbReference>
<dbReference type="InterPro" id="IPR005561">
    <property type="entry name" value="ANTAR"/>
</dbReference>
<evidence type="ECO:0000256" key="1">
    <source>
        <dbReference type="ARBA" id="ARBA00022679"/>
    </source>
</evidence>
<dbReference type="SUPFAM" id="SSF55781">
    <property type="entry name" value="GAF domain-like"/>
    <property type="match status" value="1"/>
</dbReference>
<dbReference type="Pfam" id="PF03861">
    <property type="entry name" value="ANTAR"/>
    <property type="match status" value="1"/>
</dbReference>
<accession>A0A2U1EBE6</accession>
<dbReference type="AlphaFoldDB" id="A0A2U1EBE6"/>
<evidence type="ECO:0000313" key="7">
    <source>
        <dbReference type="EMBL" id="PVY97273.1"/>
    </source>
</evidence>
<dbReference type="InterPro" id="IPR011006">
    <property type="entry name" value="CheY-like_superfamily"/>
</dbReference>
<evidence type="ECO:0000256" key="2">
    <source>
        <dbReference type="ARBA" id="ARBA00022777"/>
    </source>
</evidence>
<dbReference type="OrthoDB" id="4629915at2"/>
<reference evidence="7 8" key="1">
    <citation type="submission" date="2018-04" db="EMBL/GenBank/DDBJ databases">
        <title>Genomic Encyclopedia of Type Strains, Phase IV (KMG-IV): sequencing the most valuable type-strain genomes for metagenomic binning, comparative biology and taxonomic classification.</title>
        <authorList>
            <person name="Goeker M."/>
        </authorList>
    </citation>
    <scope>NUCLEOTIDE SEQUENCE [LARGE SCALE GENOMIC DNA]</scope>
    <source>
        <strain evidence="7 8">DSM 45771</strain>
    </source>
</reference>
<dbReference type="Pfam" id="PF13185">
    <property type="entry name" value="GAF_2"/>
    <property type="match status" value="1"/>
</dbReference>
<evidence type="ECO:0000313" key="8">
    <source>
        <dbReference type="Proteomes" id="UP000245639"/>
    </source>
</evidence>
<keyword evidence="4" id="KW-0804">Transcription</keyword>
<dbReference type="SMART" id="SM01012">
    <property type="entry name" value="ANTAR"/>
    <property type="match status" value="1"/>
</dbReference>
<dbReference type="Proteomes" id="UP000245639">
    <property type="component" value="Unassembled WGS sequence"/>
</dbReference>
<dbReference type="GO" id="GO:0003723">
    <property type="term" value="F:RNA binding"/>
    <property type="evidence" value="ECO:0007669"/>
    <property type="project" value="InterPro"/>
</dbReference>
<dbReference type="SUPFAM" id="SSF52172">
    <property type="entry name" value="CheY-like"/>
    <property type="match status" value="1"/>
</dbReference>
<evidence type="ECO:0000259" key="6">
    <source>
        <dbReference type="PROSITE" id="PS50921"/>
    </source>
</evidence>
<evidence type="ECO:0000256" key="5">
    <source>
        <dbReference type="SAM" id="MobiDB-lite"/>
    </source>
</evidence>
<keyword evidence="2" id="KW-0418">Kinase</keyword>
<keyword evidence="3" id="KW-0805">Transcription regulation</keyword>
<name>A0A2U1EBE6_9PSEU</name>
<feature type="compositionally biased region" description="Basic and acidic residues" evidence="5">
    <location>
        <begin position="274"/>
        <end position="287"/>
    </location>
</feature>
<evidence type="ECO:0000256" key="4">
    <source>
        <dbReference type="ARBA" id="ARBA00023163"/>
    </source>
</evidence>
<gene>
    <name evidence="7" type="ORF">C8D89_12515</name>
</gene>
<feature type="region of interest" description="Disordered" evidence="5">
    <location>
        <begin position="235"/>
        <end position="287"/>
    </location>
</feature>
<sequence length="287" mass="30088">MHPGQAEQLVVALRRAAQSLVRQRSIRDLQLTLSGIVAAAVDTVPGATAGGLSVSEDGIVDSRNPTSRGISELDRLQGELHEGPCITALEEPADDGVVLVEDLAGDDAERWPRFAPAAVDAGFRSMLSIQLATGGQLRAALNLYAAQPRVFDGEARVTAGLFALQAAMLLHGSEQAAHLGRAVDSRDVIGQAKGILMERFGVDETEAFQMLVESSQSTNIKLVDVARWLAGEANRRHARRDGDVTTGARGVIGGTEHAEQTGSAGHAGVPEGRAAPDDAKGEDPQPA</sequence>
<dbReference type="InterPro" id="IPR036388">
    <property type="entry name" value="WH-like_DNA-bd_sf"/>
</dbReference>
<protein>
    <submittedName>
        <fullName evidence="7">GAF domain-containing protein</fullName>
    </submittedName>
</protein>
<keyword evidence="8" id="KW-1185">Reference proteome</keyword>
<dbReference type="Gene3D" id="1.10.10.10">
    <property type="entry name" value="Winged helix-like DNA-binding domain superfamily/Winged helix DNA-binding domain"/>
    <property type="match status" value="1"/>
</dbReference>
<comment type="caution">
    <text evidence="7">The sequence shown here is derived from an EMBL/GenBank/DDBJ whole genome shotgun (WGS) entry which is preliminary data.</text>
</comment>